<dbReference type="InterPro" id="IPR019399">
    <property type="entry name" value="Parkin_co-regulated_protein"/>
</dbReference>
<keyword evidence="3" id="KW-1185">Reference proteome</keyword>
<feature type="compositionally biased region" description="Polar residues" evidence="1">
    <location>
        <begin position="586"/>
        <end position="608"/>
    </location>
</feature>
<evidence type="ECO:0000313" key="2">
    <source>
        <dbReference type="EMBL" id="CAD8193124.1"/>
    </source>
</evidence>
<dbReference type="Pfam" id="PF10274">
    <property type="entry name" value="ParcG"/>
    <property type="match status" value="1"/>
</dbReference>
<comment type="caution">
    <text evidence="2">The sequence shown here is derived from an EMBL/GenBank/DDBJ whole genome shotgun (WGS) entry which is preliminary data.</text>
</comment>
<feature type="compositionally biased region" description="Low complexity" evidence="1">
    <location>
        <begin position="21"/>
        <end position="41"/>
    </location>
</feature>
<dbReference type="OrthoDB" id="10258089at2759"/>
<dbReference type="AlphaFoldDB" id="A0A8S1WSU7"/>
<evidence type="ECO:0000256" key="1">
    <source>
        <dbReference type="SAM" id="MobiDB-lite"/>
    </source>
</evidence>
<dbReference type="Proteomes" id="UP000689195">
    <property type="component" value="Unassembled WGS sequence"/>
</dbReference>
<feature type="region of interest" description="Disordered" evidence="1">
    <location>
        <begin position="570"/>
        <end position="608"/>
    </location>
</feature>
<sequence>MQQQKKSQPPAVLNRTRSLGKQQQQKPQQQQQQQQQQQPKQGFTQLPSQKLTSIKTVDPFSDKSKQKTNSFAYVYNAGGIPCRVNHGCNTMKLQWNQGVEISHLPYDPLMVTCFEGLIEEAHPYCLIATNAIKDMLNEQNAQEKVIPILTKLVWPLRTALSSQNDKVFMSSLEILKLLSNTVGSHLNTHLKNLLVPLSKRMDKKNQKEIIQDVLRQIQDNGGPETLKLIKKYTSEDDCLFCEKYGRLPIIKINFAPLLNRALYTKYSQSSWQGKKFEDFFSTKSIQWIIQFKDKLVYGDQDEFLKRYYPYRDHQGKFDQLLEYYKYHKDIPRMFIPQLSDLAIFYYEKKKQLEYRKIKIMLGIPIEDDSNCTEYEKLKEEIKVLNSITQQSEVSSLSLLRDLLKSKGNEEIMNIDATWITMVNNQQLKTPQQPSNLKLLKQLISKNTQFYKDKLHTKANGLSKRTIQNSPQQKVHFKTLSKDTSQKSLPSSNKIINNSNGDSEFKKFLKQQMVVINHSNPCNQNNVKQQAKPIQISNYQSKQNSIHQIMSTRSISSEQLKLIQSQQILKPNHSNKINYQSKHKKSQTQTHYTEINSPNKHTKQPSNNMHTNIGIEFKQALSHTKSTDKLFKVYTSQSSIPLSANININIDQLNMNNLNIKSSFQQYKAMLESPKINTKKKTQSNVETQRVNNNSGQKSNVSLKKSQLSVQQLYAQKIISKNRISQK</sequence>
<feature type="compositionally biased region" description="Polar residues" evidence="1">
    <location>
        <begin position="682"/>
        <end position="701"/>
    </location>
</feature>
<accession>A0A8S1WSU7</accession>
<dbReference type="PANTHER" id="PTHR21207:SF1">
    <property type="entry name" value="PACRG-LIKE PROTEIN"/>
    <property type="match status" value="1"/>
</dbReference>
<organism evidence="2 3">
    <name type="scientific">Paramecium pentaurelia</name>
    <dbReference type="NCBI Taxonomy" id="43138"/>
    <lineage>
        <taxon>Eukaryota</taxon>
        <taxon>Sar</taxon>
        <taxon>Alveolata</taxon>
        <taxon>Ciliophora</taxon>
        <taxon>Intramacronucleata</taxon>
        <taxon>Oligohymenophorea</taxon>
        <taxon>Peniculida</taxon>
        <taxon>Parameciidae</taxon>
        <taxon>Paramecium</taxon>
    </lineage>
</organism>
<name>A0A8S1WSU7_9CILI</name>
<dbReference type="PANTHER" id="PTHR21207">
    <property type="entry name" value="PARKIN COREGULATED GENE PROTEIN PARK2 COREGULATED"/>
    <property type="match status" value="1"/>
</dbReference>
<protein>
    <submittedName>
        <fullName evidence="2">Uncharacterized protein</fullName>
    </submittedName>
</protein>
<reference evidence="2" key="1">
    <citation type="submission" date="2021-01" db="EMBL/GenBank/DDBJ databases">
        <authorList>
            <consortium name="Genoscope - CEA"/>
            <person name="William W."/>
        </authorList>
    </citation>
    <scope>NUCLEOTIDE SEQUENCE</scope>
</reference>
<gene>
    <name evidence="2" type="ORF">PPENT_87.1.T1030118</name>
</gene>
<proteinExistence type="predicted"/>
<feature type="region of interest" description="Disordered" evidence="1">
    <location>
        <begin position="676"/>
        <end position="701"/>
    </location>
</feature>
<evidence type="ECO:0000313" key="3">
    <source>
        <dbReference type="Proteomes" id="UP000689195"/>
    </source>
</evidence>
<dbReference type="EMBL" id="CAJJDO010000103">
    <property type="protein sequence ID" value="CAD8193124.1"/>
    <property type="molecule type" value="Genomic_DNA"/>
</dbReference>
<feature type="region of interest" description="Disordered" evidence="1">
    <location>
        <begin position="1"/>
        <end position="48"/>
    </location>
</feature>